<dbReference type="Gene3D" id="1.10.10.10">
    <property type="entry name" value="Winged helix-like DNA-binding domain superfamily/Winged helix DNA-binding domain"/>
    <property type="match status" value="1"/>
</dbReference>
<dbReference type="SUPFAM" id="SSF88659">
    <property type="entry name" value="Sigma3 and sigma4 domains of RNA polymerase sigma factors"/>
    <property type="match status" value="1"/>
</dbReference>
<dbReference type="PANTHER" id="PTHR43133">
    <property type="entry name" value="RNA POLYMERASE ECF-TYPE SIGMA FACTO"/>
    <property type="match status" value="1"/>
</dbReference>
<keyword evidence="3" id="KW-0731">Sigma factor</keyword>
<feature type="domain" description="RNA polymerase sigma-70 region 2" evidence="6">
    <location>
        <begin position="34"/>
        <end position="98"/>
    </location>
</feature>
<accession>A0A562V4G9</accession>
<reference evidence="7 8" key="1">
    <citation type="journal article" date="2013" name="Stand. Genomic Sci.">
        <title>Genomic Encyclopedia of Type Strains, Phase I: The one thousand microbial genomes (KMG-I) project.</title>
        <authorList>
            <person name="Kyrpides N.C."/>
            <person name="Woyke T."/>
            <person name="Eisen J.A."/>
            <person name="Garrity G."/>
            <person name="Lilburn T.G."/>
            <person name="Beck B.J."/>
            <person name="Whitman W.B."/>
            <person name="Hugenholtz P."/>
            <person name="Klenk H.P."/>
        </authorList>
    </citation>
    <scope>NUCLEOTIDE SEQUENCE [LARGE SCALE GENOMIC DNA]</scope>
    <source>
        <strain evidence="7 8">DSM 45044</strain>
    </source>
</reference>
<dbReference type="GO" id="GO:0016987">
    <property type="term" value="F:sigma factor activity"/>
    <property type="evidence" value="ECO:0007669"/>
    <property type="project" value="UniProtKB-KW"/>
</dbReference>
<dbReference type="RefSeq" id="WP_147140138.1">
    <property type="nucleotide sequence ID" value="NZ_BAABIJ010000002.1"/>
</dbReference>
<keyword evidence="2" id="KW-0805">Transcription regulation</keyword>
<evidence type="ECO:0000313" key="7">
    <source>
        <dbReference type="EMBL" id="TWJ12773.1"/>
    </source>
</evidence>
<dbReference type="Pfam" id="PF04542">
    <property type="entry name" value="Sigma70_r2"/>
    <property type="match status" value="1"/>
</dbReference>
<dbReference type="InterPro" id="IPR014284">
    <property type="entry name" value="RNA_pol_sigma-70_dom"/>
</dbReference>
<name>A0A562V4G9_9ACTN</name>
<comment type="similarity">
    <text evidence="1">Belongs to the sigma-70 factor family. ECF subfamily.</text>
</comment>
<comment type="caution">
    <text evidence="7">The sequence shown here is derived from an EMBL/GenBank/DDBJ whole genome shotgun (WGS) entry which is preliminary data.</text>
</comment>
<evidence type="ECO:0000256" key="2">
    <source>
        <dbReference type="ARBA" id="ARBA00023015"/>
    </source>
</evidence>
<gene>
    <name evidence="7" type="ORF">LX16_3537</name>
</gene>
<keyword evidence="8" id="KW-1185">Reference proteome</keyword>
<proteinExistence type="inferred from homology"/>
<evidence type="ECO:0000256" key="3">
    <source>
        <dbReference type="ARBA" id="ARBA00023082"/>
    </source>
</evidence>
<dbReference type="AlphaFoldDB" id="A0A562V4G9"/>
<protein>
    <submittedName>
        <fullName evidence="7">RNA polymerase sigma factor (Sigma-70 family)</fullName>
    </submittedName>
</protein>
<dbReference type="OrthoDB" id="265863at2"/>
<dbReference type="EMBL" id="VLLL01000006">
    <property type="protein sequence ID" value="TWJ12773.1"/>
    <property type="molecule type" value="Genomic_DNA"/>
</dbReference>
<dbReference type="InterPro" id="IPR013325">
    <property type="entry name" value="RNA_pol_sigma_r2"/>
</dbReference>
<dbReference type="PANTHER" id="PTHR43133:SF8">
    <property type="entry name" value="RNA POLYMERASE SIGMA FACTOR HI_1459-RELATED"/>
    <property type="match status" value="1"/>
</dbReference>
<keyword evidence="4" id="KW-0238">DNA-binding</keyword>
<evidence type="ECO:0000259" key="6">
    <source>
        <dbReference type="Pfam" id="PF04542"/>
    </source>
</evidence>
<evidence type="ECO:0000313" key="8">
    <source>
        <dbReference type="Proteomes" id="UP000321617"/>
    </source>
</evidence>
<dbReference type="GO" id="GO:0003677">
    <property type="term" value="F:DNA binding"/>
    <property type="evidence" value="ECO:0007669"/>
    <property type="project" value="UniProtKB-KW"/>
</dbReference>
<dbReference type="InterPro" id="IPR039425">
    <property type="entry name" value="RNA_pol_sigma-70-like"/>
</dbReference>
<evidence type="ECO:0000256" key="1">
    <source>
        <dbReference type="ARBA" id="ARBA00010641"/>
    </source>
</evidence>
<dbReference type="NCBIfam" id="TIGR02937">
    <property type="entry name" value="sigma70-ECF"/>
    <property type="match status" value="1"/>
</dbReference>
<dbReference type="InterPro" id="IPR036388">
    <property type="entry name" value="WH-like_DNA-bd_sf"/>
</dbReference>
<keyword evidence="5" id="KW-0804">Transcription</keyword>
<dbReference type="InterPro" id="IPR013324">
    <property type="entry name" value="RNA_pol_sigma_r3/r4-like"/>
</dbReference>
<organism evidence="7 8">
    <name type="scientific">Stackebrandtia albiflava</name>
    <dbReference type="NCBI Taxonomy" id="406432"/>
    <lineage>
        <taxon>Bacteria</taxon>
        <taxon>Bacillati</taxon>
        <taxon>Actinomycetota</taxon>
        <taxon>Actinomycetes</taxon>
        <taxon>Glycomycetales</taxon>
        <taxon>Glycomycetaceae</taxon>
        <taxon>Stackebrandtia</taxon>
    </lineage>
</organism>
<evidence type="ECO:0000256" key="4">
    <source>
        <dbReference type="ARBA" id="ARBA00023125"/>
    </source>
</evidence>
<sequence>MTIDVPDAITGNAKRYADALRDAREGVAHALDDLVAEFSPMLWRVARRQGLDRVEAEDVVQSTWLALLRSVESLTTPAALPGWLVTTAKREAWRIRAKVRRETPADREWDELADGETGIDFDVVERLGMAPRYASLWRAVRQLSDRCRDLVAVVATVERPDYNEVARALGMPRGSIGPSRGRCLNQLRELLQADPDWNG</sequence>
<dbReference type="Proteomes" id="UP000321617">
    <property type="component" value="Unassembled WGS sequence"/>
</dbReference>
<dbReference type="SUPFAM" id="SSF88946">
    <property type="entry name" value="Sigma2 domain of RNA polymerase sigma factors"/>
    <property type="match status" value="1"/>
</dbReference>
<dbReference type="InterPro" id="IPR007627">
    <property type="entry name" value="RNA_pol_sigma70_r2"/>
</dbReference>
<evidence type="ECO:0000256" key="5">
    <source>
        <dbReference type="ARBA" id="ARBA00023163"/>
    </source>
</evidence>
<dbReference type="GO" id="GO:0006352">
    <property type="term" value="P:DNA-templated transcription initiation"/>
    <property type="evidence" value="ECO:0007669"/>
    <property type="project" value="InterPro"/>
</dbReference>
<dbReference type="Gene3D" id="1.10.1740.10">
    <property type="match status" value="1"/>
</dbReference>